<evidence type="ECO:0000256" key="10">
    <source>
        <dbReference type="SAM" id="Phobius"/>
    </source>
</evidence>
<name>A0AAD9QEF3_ACRCE</name>
<evidence type="ECO:0000256" key="3">
    <source>
        <dbReference type="ARBA" id="ARBA00022692"/>
    </source>
</evidence>
<dbReference type="GO" id="GO:0005886">
    <property type="term" value="C:plasma membrane"/>
    <property type="evidence" value="ECO:0007669"/>
    <property type="project" value="UniProtKB-SubCell"/>
</dbReference>
<evidence type="ECO:0000259" key="11">
    <source>
        <dbReference type="PROSITE" id="PS50262"/>
    </source>
</evidence>
<keyword evidence="7 9" id="KW-0675">Receptor</keyword>
<dbReference type="InterPro" id="IPR000276">
    <property type="entry name" value="GPCR_Rhodpsn"/>
</dbReference>
<dbReference type="Pfam" id="PF00001">
    <property type="entry name" value="7tm_1"/>
    <property type="match status" value="1"/>
</dbReference>
<feature type="transmembrane region" description="Helical" evidence="10">
    <location>
        <begin position="190"/>
        <end position="215"/>
    </location>
</feature>
<keyword evidence="6 10" id="KW-0472">Membrane</keyword>
<evidence type="ECO:0000313" key="13">
    <source>
        <dbReference type="Proteomes" id="UP001249851"/>
    </source>
</evidence>
<evidence type="ECO:0000256" key="8">
    <source>
        <dbReference type="ARBA" id="ARBA00023224"/>
    </source>
</evidence>
<accession>A0AAD9QEF3</accession>
<keyword evidence="3 9" id="KW-0812">Transmembrane</keyword>
<gene>
    <name evidence="12" type="ORF">P5673_017845</name>
</gene>
<organism evidence="12 13">
    <name type="scientific">Acropora cervicornis</name>
    <name type="common">Staghorn coral</name>
    <dbReference type="NCBI Taxonomy" id="6130"/>
    <lineage>
        <taxon>Eukaryota</taxon>
        <taxon>Metazoa</taxon>
        <taxon>Cnidaria</taxon>
        <taxon>Anthozoa</taxon>
        <taxon>Hexacorallia</taxon>
        <taxon>Scleractinia</taxon>
        <taxon>Astrocoeniina</taxon>
        <taxon>Acroporidae</taxon>
        <taxon>Acropora</taxon>
    </lineage>
</organism>
<dbReference type="InterPro" id="IPR017452">
    <property type="entry name" value="GPCR_Rhodpsn_7TM"/>
</dbReference>
<dbReference type="PROSITE" id="PS50262">
    <property type="entry name" value="G_PROTEIN_RECEP_F1_2"/>
    <property type="match status" value="1"/>
</dbReference>
<evidence type="ECO:0000313" key="12">
    <source>
        <dbReference type="EMBL" id="KAK2559753.1"/>
    </source>
</evidence>
<reference evidence="12" key="1">
    <citation type="journal article" date="2023" name="G3 (Bethesda)">
        <title>Whole genome assembly and annotation of the endangered Caribbean coral Acropora cervicornis.</title>
        <authorList>
            <person name="Selwyn J.D."/>
            <person name="Vollmer S.V."/>
        </authorList>
    </citation>
    <scope>NUCLEOTIDE SEQUENCE</scope>
    <source>
        <strain evidence="12">K2</strain>
    </source>
</reference>
<protein>
    <submittedName>
        <fullName evidence="12">G-protein coupled receptor 161</fullName>
    </submittedName>
</protein>
<dbReference type="PRINTS" id="PR00237">
    <property type="entry name" value="GPCRRHODOPSN"/>
</dbReference>
<keyword evidence="2" id="KW-1003">Cell membrane</keyword>
<keyword evidence="4 10" id="KW-1133">Transmembrane helix</keyword>
<reference evidence="12" key="2">
    <citation type="journal article" date="2023" name="Science">
        <title>Genomic signatures of disease resistance in endangered staghorn corals.</title>
        <authorList>
            <person name="Vollmer S.V."/>
            <person name="Selwyn J.D."/>
            <person name="Despard B.A."/>
            <person name="Roesel C.L."/>
        </authorList>
    </citation>
    <scope>NUCLEOTIDE SEQUENCE</scope>
    <source>
        <strain evidence="12">K2</strain>
    </source>
</reference>
<evidence type="ECO:0000256" key="7">
    <source>
        <dbReference type="ARBA" id="ARBA00023170"/>
    </source>
</evidence>
<dbReference type="PANTHER" id="PTHR22752">
    <property type="entry name" value="G PROTEIN-COUPLED RECEPTOR"/>
    <property type="match status" value="1"/>
</dbReference>
<keyword evidence="13" id="KW-1185">Reference proteome</keyword>
<dbReference type="Gene3D" id="1.20.1070.10">
    <property type="entry name" value="Rhodopsin 7-helix transmembrane proteins"/>
    <property type="match status" value="1"/>
</dbReference>
<dbReference type="AlphaFoldDB" id="A0AAD9QEF3"/>
<comment type="similarity">
    <text evidence="9">Belongs to the G-protein coupled receptor 1 family.</text>
</comment>
<feature type="transmembrane region" description="Helical" evidence="10">
    <location>
        <begin position="101"/>
        <end position="122"/>
    </location>
</feature>
<feature type="transmembrane region" description="Helical" evidence="10">
    <location>
        <begin position="143"/>
        <end position="163"/>
    </location>
</feature>
<dbReference type="Proteomes" id="UP001249851">
    <property type="component" value="Unassembled WGS sequence"/>
</dbReference>
<comment type="subcellular location">
    <subcellularLocation>
        <location evidence="1">Cell membrane</location>
        <topology evidence="1">Multi-pass membrane protein</topology>
    </subcellularLocation>
</comment>
<dbReference type="EMBL" id="JARQWQ010000039">
    <property type="protein sequence ID" value="KAK2559753.1"/>
    <property type="molecule type" value="Genomic_DNA"/>
</dbReference>
<dbReference type="SUPFAM" id="SSF81321">
    <property type="entry name" value="Family A G protein-coupled receptor-like"/>
    <property type="match status" value="1"/>
</dbReference>
<feature type="domain" description="G-protein coupled receptors family 1 profile" evidence="11">
    <location>
        <begin position="42"/>
        <end position="308"/>
    </location>
</feature>
<proteinExistence type="inferred from homology"/>
<evidence type="ECO:0000256" key="2">
    <source>
        <dbReference type="ARBA" id="ARBA00022475"/>
    </source>
</evidence>
<feature type="transmembrane region" description="Helical" evidence="10">
    <location>
        <begin position="24"/>
        <end position="50"/>
    </location>
</feature>
<evidence type="ECO:0000256" key="6">
    <source>
        <dbReference type="ARBA" id="ARBA00023136"/>
    </source>
</evidence>
<feature type="transmembrane region" description="Helical" evidence="10">
    <location>
        <begin position="62"/>
        <end position="81"/>
    </location>
</feature>
<dbReference type="CDD" id="cd00637">
    <property type="entry name" value="7tm_classA_rhodopsin-like"/>
    <property type="match status" value="1"/>
</dbReference>
<evidence type="ECO:0000256" key="4">
    <source>
        <dbReference type="ARBA" id="ARBA00022989"/>
    </source>
</evidence>
<keyword evidence="8 9" id="KW-0807">Transducer</keyword>
<dbReference type="GO" id="GO:0004930">
    <property type="term" value="F:G protein-coupled receptor activity"/>
    <property type="evidence" value="ECO:0007669"/>
    <property type="project" value="UniProtKB-KW"/>
</dbReference>
<sequence length="357" mass="40099">MSRNFTKAIESEFDLVTSTWPRSLVILAFTLMVVITIVTIIGNAFVIVALTKINALKKMANNQVVISLATADLLVGVLVMPCSIDSVLVGEWRFGHLWGRLNAFGNFCFCISSIMHLALLSVDRYIAVSRPLTYLVTVTKTRARMACLAMWLYSTLWALPPLFGISSYECFIPYIGKCYKEDWFQTAADVFFTVSVVCGTYGTAVVVMIFVYARIFAAIFKQSKRTHLDVTREYTRRNSNSAVRARASARKGVLTVLIVIGTYLVCWSPFCVLLFVQMIYGKNAGGQTSDLITMFIGFANSACNPVIYCIRYRAFRRTVHRILVRTNHWLRGFLIELKMTQANTQTTTSSSNVYIVG</sequence>
<comment type="caution">
    <text evidence="12">The sequence shown here is derived from an EMBL/GenBank/DDBJ whole genome shotgun (WGS) entry which is preliminary data.</text>
</comment>
<keyword evidence="5 9" id="KW-0297">G-protein coupled receptor</keyword>
<evidence type="ECO:0000256" key="9">
    <source>
        <dbReference type="RuleBase" id="RU000688"/>
    </source>
</evidence>
<evidence type="ECO:0000256" key="1">
    <source>
        <dbReference type="ARBA" id="ARBA00004651"/>
    </source>
</evidence>
<dbReference type="PROSITE" id="PS00237">
    <property type="entry name" value="G_PROTEIN_RECEP_F1_1"/>
    <property type="match status" value="1"/>
</dbReference>
<evidence type="ECO:0000256" key="5">
    <source>
        <dbReference type="ARBA" id="ARBA00023040"/>
    </source>
</evidence>
<feature type="transmembrane region" description="Helical" evidence="10">
    <location>
        <begin position="253"/>
        <end position="279"/>
    </location>
</feature>
<feature type="transmembrane region" description="Helical" evidence="10">
    <location>
        <begin position="291"/>
        <end position="310"/>
    </location>
</feature>